<reference evidence="1 2" key="1">
    <citation type="submission" date="2020-02" db="EMBL/GenBank/DDBJ databases">
        <authorList>
            <person name="Ferguson B K."/>
        </authorList>
    </citation>
    <scope>NUCLEOTIDE SEQUENCE [LARGE SCALE GENOMIC DNA]</scope>
</reference>
<dbReference type="Proteomes" id="UP000479190">
    <property type="component" value="Unassembled WGS sequence"/>
</dbReference>
<dbReference type="AlphaFoldDB" id="A0A6H5IW29"/>
<name>A0A6H5IW29_9HYME</name>
<accession>A0A6H5IW29</accession>
<gene>
    <name evidence="1" type="ORF">TBRA_LOCUS12994</name>
</gene>
<proteinExistence type="predicted"/>
<evidence type="ECO:0000313" key="2">
    <source>
        <dbReference type="Proteomes" id="UP000479190"/>
    </source>
</evidence>
<protein>
    <submittedName>
        <fullName evidence="1">Uncharacterized protein</fullName>
    </submittedName>
</protein>
<organism evidence="1 2">
    <name type="scientific">Trichogramma brassicae</name>
    <dbReference type="NCBI Taxonomy" id="86971"/>
    <lineage>
        <taxon>Eukaryota</taxon>
        <taxon>Metazoa</taxon>
        <taxon>Ecdysozoa</taxon>
        <taxon>Arthropoda</taxon>
        <taxon>Hexapoda</taxon>
        <taxon>Insecta</taxon>
        <taxon>Pterygota</taxon>
        <taxon>Neoptera</taxon>
        <taxon>Endopterygota</taxon>
        <taxon>Hymenoptera</taxon>
        <taxon>Apocrita</taxon>
        <taxon>Proctotrupomorpha</taxon>
        <taxon>Chalcidoidea</taxon>
        <taxon>Trichogrammatidae</taxon>
        <taxon>Trichogramma</taxon>
    </lineage>
</organism>
<dbReference type="EMBL" id="CADCXV010001107">
    <property type="protein sequence ID" value="CAB0041322.1"/>
    <property type="molecule type" value="Genomic_DNA"/>
</dbReference>
<keyword evidence="2" id="KW-1185">Reference proteome</keyword>
<sequence length="132" mass="15962">MPWVITPIAFTRRTAKYVPTPRRVLERLHLERARRAKRQQEADERRRRHYVDQVEDIFAEGKPITDEDYENNLDTWEGDRFLLMVVPRSFVVSLARIDRLSRRRDVKSRARVTLRTRRTRRLDGFNYGLKLP</sequence>
<evidence type="ECO:0000313" key="1">
    <source>
        <dbReference type="EMBL" id="CAB0041322.1"/>
    </source>
</evidence>